<dbReference type="EMBL" id="JADCNL010000002">
    <property type="protein sequence ID" value="KAG0491853.1"/>
    <property type="molecule type" value="Genomic_DNA"/>
</dbReference>
<feature type="region of interest" description="Disordered" evidence="1">
    <location>
        <begin position="60"/>
        <end position="80"/>
    </location>
</feature>
<evidence type="ECO:0000256" key="1">
    <source>
        <dbReference type="SAM" id="MobiDB-lite"/>
    </source>
</evidence>
<evidence type="ECO:0000313" key="3">
    <source>
        <dbReference type="EMBL" id="KAG0493912.1"/>
    </source>
</evidence>
<protein>
    <submittedName>
        <fullName evidence="2">Uncharacterized protein</fullName>
    </submittedName>
</protein>
<organism evidence="2 4">
    <name type="scientific">Vanilla planifolia</name>
    <name type="common">Vanilla</name>
    <dbReference type="NCBI Taxonomy" id="51239"/>
    <lineage>
        <taxon>Eukaryota</taxon>
        <taxon>Viridiplantae</taxon>
        <taxon>Streptophyta</taxon>
        <taxon>Embryophyta</taxon>
        <taxon>Tracheophyta</taxon>
        <taxon>Spermatophyta</taxon>
        <taxon>Magnoliopsida</taxon>
        <taxon>Liliopsida</taxon>
        <taxon>Asparagales</taxon>
        <taxon>Orchidaceae</taxon>
        <taxon>Vanilloideae</taxon>
        <taxon>Vanilleae</taxon>
        <taxon>Vanilla</taxon>
    </lineage>
</organism>
<evidence type="ECO:0000313" key="4">
    <source>
        <dbReference type="Proteomes" id="UP000636800"/>
    </source>
</evidence>
<evidence type="ECO:0000313" key="2">
    <source>
        <dbReference type="EMBL" id="KAG0491853.1"/>
    </source>
</evidence>
<dbReference type="Proteomes" id="UP000639772">
    <property type="component" value="Unassembled WGS sequence"/>
</dbReference>
<dbReference type="AlphaFoldDB" id="A0A835RTI1"/>
<keyword evidence="4" id="KW-1185">Reference proteome</keyword>
<accession>A0A835RTI1</accession>
<evidence type="ECO:0000313" key="5">
    <source>
        <dbReference type="Proteomes" id="UP000639772"/>
    </source>
</evidence>
<gene>
    <name evidence="3" type="ORF">HPP92_004906</name>
    <name evidence="2" type="ORF">HPP92_005251</name>
</gene>
<name>A0A835RTI1_VANPL</name>
<proteinExistence type="predicted"/>
<reference evidence="4 5" key="1">
    <citation type="journal article" date="2020" name="Nat. Food">
        <title>A phased Vanilla planifolia genome enables genetic improvement of flavour and production.</title>
        <authorList>
            <person name="Hasing T."/>
            <person name="Tang H."/>
            <person name="Brym M."/>
            <person name="Khazi F."/>
            <person name="Huang T."/>
            <person name="Chambers A.H."/>
        </authorList>
    </citation>
    <scope>NUCLEOTIDE SEQUENCE [LARGE SCALE GENOMIC DNA]</scope>
    <source>
        <tissue evidence="2">Leaf</tissue>
    </source>
</reference>
<comment type="caution">
    <text evidence="2">The sequence shown here is derived from an EMBL/GenBank/DDBJ whole genome shotgun (WGS) entry which is preliminary data.</text>
</comment>
<dbReference type="Proteomes" id="UP000636800">
    <property type="component" value="Chromosome 2"/>
</dbReference>
<sequence length="80" mass="8953">MGSSSSRQATFPHLKHVRRYTKCLLHSFSFVQKFASLPMHNGLTDISYDSFKTSGKVELQFSNQSGKSQDPGEKGLQQDS</sequence>
<dbReference type="EMBL" id="JADCNM010000002">
    <property type="protein sequence ID" value="KAG0493912.1"/>
    <property type="molecule type" value="Genomic_DNA"/>
</dbReference>